<evidence type="ECO:0000313" key="13">
    <source>
        <dbReference type="Proteomes" id="UP000244677"/>
    </source>
</evidence>
<feature type="transmembrane region" description="Helical" evidence="10">
    <location>
        <begin position="232"/>
        <end position="251"/>
    </location>
</feature>
<comment type="similarity">
    <text evidence="2">Belongs to the VKOR family.</text>
</comment>
<evidence type="ECO:0000256" key="6">
    <source>
        <dbReference type="ARBA" id="ARBA00023002"/>
    </source>
</evidence>
<evidence type="ECO:0000256" key="3">
    <source>
        <dbReference type="ARBA" id="ARBA00022692"/>
    </source>
</evidence>
<dbReference type="CDD" id="cd12921">
    <property type="entry name" value="VKOR_4"/>
    <property type="match status" value="1"/>
</dbReference>
<keyword evidence="6" id="KW-0560">Oxidoreductase</keyword>
<evidence type="ECO:0000256" key="4">
    <source>
        <dbReference type="ARBA" id="ARBA00022719"/>
    </source>
</evidence>
<dbReference type="InterPro" id="IPR012932">
    <property type="entry name" value="VKOR"/>
</dbReference>
<dbReference type="GO" id="GO:0048038">
    <property type="term" value="F:quinone binding"/>
    <property type="evidence" value="ECO:0007669"/>
    <property type="project" value="UniProtKB-KW"/>
</dbReference>
<keyword evidence="3 10" id="KW-0812">Transmembrane</keyword>
<keyword evidence="5 10" id="KW-1133">Transmembrane helix</keyword>
<gene>
    <name evidence="12" type="ORF">FK004_07005</name>
</gene>
<dbReference type="OrthoDB" id="1100563at2"/>
<protein>
    <recommendedName>
        <fullName evidence="11">Vitamin K epoxide reductase domain-containing protein</fullName>
    </recommendedName>
</protein>
<keyword evidence="13" id="KW-1185">Reference proteome</keyword>
<name>A0A2S1LN10_9FLAO</name>
<keyword evidence="8" id="KW-1015">Disulfide bond</keyword>
<dbReference type="GO" id="GO:0016491">
    <property type="term" value="F:oxidoreductase activity"/>
    <property type="evidence" value="ECO:0007669"/>
    <property type="project" value="UniProtKB-KW"/>
</dbReference>
<evidence type="ECO:0000256" key="2">
    <source>
        <dbReference type="ARBA" id="ARBA00006214"/>
    </source>
</evidence>
<dbReference type="SUPFAM" id="SSF52833">
    <property type="entry name" value="Thioredoxin-like"/>
    <property type="match status" value="1"/>
</dbReference>
<feature type="transmembrane region" description="Helical" evidence="10">
    <location>
        <begin position="151"/>
        <end position="169"/>
    </location>
</feature>
<accession>A0A2S1LN10</accession>
<dbReference type="KEGG" id="fki:FK004_07005"/>
<evidence type="ECO:0000259" key="11">
    <source>
        <dbReference type="Pfam" id="PF07884"/>
    </source>
</evidence>
<evidence type="ECO:0000256" key="5">
    <source>
        <dbReference type="ARBA" id="ARBA00022989"/>
    </source>
</evidence>
<evidence type="ECO:0000256" key="1">
    <source>
        <dbReference type="ARBA" id="ARBA00004141"/>
    </source>
</evidence>
<keyword evidence="9" id="KW-0676">Redox-active center</keyword>
<dbReference type="Gene3D" id="3.40.30.10">
    <property type="entry name" value="Glutaredoxin"/>
    <property type="match status" value="1"/>
</dbReference>
<dbReference type="Pfam" id="PF07884">
    <property type="entry name" value="VKOR"/>
    <property type="match status" value="1"/>
</dbReference>
<reference evidence="12 13" key="1">
    <citation type="submission" date="2017-04" db="EMBL/GenBank/DDBJ databases">
        <title>Complete genome sequence of Flavobacterium kingsejong AJ004.</title>
        <authorList>
            <person name="Lee P.C."/>
        </authorList>
    </citation>
    <scope>NUCLEOTIDE SEQUENCE [LARGE SCALE GENOMIC DNA]</scope>
    <source>
        <strain evidence="12 13">AJ004</strain>
    </source>
</reference>
<feature type="domain" description="Vitamin K epoxide reductase" evidence="11">
    <location>
        <begin position="153"/>
        <end position="276"/>
    </location>
</feature>
<feature type="transmembrane region" description="Helical" evidence="10">
    <location>
        <begin position="260"/>
        <end position="284"/>
    </location>
</feature>
<dbReference type="Proteomes" id="UP000244677">
    <property type="component" value="Chromosome"/>
</dbReference>
<keyword evidence="4" id="KW-0874">Quinone</keyword>
<sequence>MIGIIKKFLALNQYSQFVPEFESLVLSHPNYPSIFAITDTLDMLSIENAAVKVSKEQLNDLPETFLAVYDNQITLVLKKETLRVETEKGENIVLTPEVFQQKWDGIIIAIEPGVVIVQKKAKMQFGFLRYVLPFVLLVLVSFWYTSYDLTAVLFLITVTLGVIASVFILQEKLGMQNEIVSKFCTSNAATSCDSVINSNKSIITKWIDFSDLPILFFSSSLLAILIQPLYSVLAIGSVGLLSLPVVAYSIVLQKTQLKKWCLMCLFVSGILVIQSILFVGLSRVFTTEAFLSGGVLYLSALVLVTTVWFAIKPVIIEKIEAQKGLNELKKFKRNYGLFNFLSKAISSPDGLSKLKGISLGNDLAAVRLTLIVSPGCGHCHKAVEEGLELIAKYPEKIGLAILFNVNPENEENPYTAIVRELLAINDVEYSRVKEALKDWHIKKMTMEQWKKKWGNHTATMQVTQQIYLQYQWCVKNDFNYTPVKIINNRLFPNEYDISELKYFLNDFSEAADFSEVEVMTEVETV</sequence>
<proteinExistence type="inferred from homology"/>
<keyword evidence="7 10" id="KW-0472">Membrane</keyword>
<organism evidence="12 13">
    <name type="scientific">Flavobacterium kingsejongi</name>
    <dbReference type="NCBI Taxonomy" id="1678728"/>
    <lineage>
        <taxon>Bacteria</taxon>
        <taxon>Pseudomonadati</taxon>
        <taxon>Bacteroidota</taxon>
        <taxon>Flavobacteriia</taxon>
        <taxon>Flavobacteriales</taxon>
        <taxon>Flavobacteriaceae</taxon>
        <taxon>Flavobacterium</taxon>
    </lineage>
</organism>
<feature type="transmembrane region" description="Helical" evidence="10">
    <location>
        <begin position="127"/>
        <end position="145"/>
    </location>
</feature>
<dbReference type="InterPro" id="IPR036249">
    <property type="entry name" value="Thioredoxin-like_sf"/>
</dbReference>
<evidence type="ECO:0000256" key="8">
    <source>
        <dbReference type="ARBA" id="ARBA00023157"/>
    </source>
</evidence>
<dbReference type="AlphaFoldDB" id="A0A2S1LN10"/>
<dbReference type="Gene3D" id="1.20.1440.130">
    <property type="entry name" value="VKOR domain"/>
    <property type="match status" value="1"/>
</dbReference>
<evidence type="ECO:0000313" key="12">
    <source>
        <dbReference type="EMBL" id="AWG24996.1"/>
    </source>
</evidence>
<evidence type="ECO:0000256" key="10">
    <source>
        <dbReference type="SAM" id="Phobius"/>
    </source>
</evidence>
<evidence type="ECO:0000256" key="9">
    <source>
        <dbReference type="ARBA" id="ARBA00023284"/>
    </source>
</evidence>
<dbReference type="RefSeq" id="WP_108736617.1">
    <property type="nucleotide sequence ID" value="NZ_CP020919.1"/>
</dbReference>
<feature type="transmembrane region" description="Helical" evidence="10">
    <location>
        <begin position="290"/>
        <end position="311"/>
    </location>
</feature>
<evidence type="ECO:0000256" key="7">
    <source>
        <dbReference type="ARBA" id="ARBA00023136"/>
    </source>
</evidence>
<dbReference type="GO" id="GO:0016020">
    <property type="term" value="C:membrane"/>
    <property type="evidence" value="ECO:0007669"/>
    <property type="project" value="UniProtKB-SubCell"/>
</dbReference>
<dbReference type="EMBL" id="CP020919">
    <property type="protein sequence ID" value="AWG24996.1"/>
    <property type="molecule type" value="Genomic_DNA"/>
</dbReference>
<dbReference type="InterPro" id="IPR038354">
    <property type="entry name" value="VKOR_sf"/>
</dbReference>
<comment type="subcellular location">
    <subcellularLocation>
        <location evidence="1">Membrane</location>
        <topology evidence="1">Multi-pass membrane protein</topology>
    </subcellularLocation>
</comment>